<sequence>MVCTRPDIAHSVGVVSRFLSNPGKEHWNAVKWILRYLRGTSKVCLHFGTGKPELVGYMDTDMAGDIDSRKSTLGYLMTFAEEAISWQSKLQKCIALSTMEAEYIAVTEGCKEMLWLQKFL</sequence>
<dbReference type="AlphaFoldDB" id="A0A2I0L692"/>
<dbReference type="CDD" id="cd09272">
    <property type="entry name" value="RNase_HI_RT_Ty1"/>
    <property type="match status" value="1"/>
</dbReference>
<name>A0A2I0L692_PUNGR</name>
<keyword evidence="2" id="KW-1185">Reference proteome</keyword>
<dbReference type="EMBL" id="PGOL01000126">
    <property type="protein sequence ID" value="PKI76235.1"/>
    <property type="molecule type" value="Genomic_DNA"/>
</dbReference>
<evidence type="ECO:0000313" key="2">
    <source>
        <dbReference type="Proteomes" id="UP000233551"/>
    </source>
</evidence>
<dbReference type="STRING" id="22663.A0A2I0L692"/>
<organism evidence="1 2">
    <name type="scientific">Punica granatum</name>
    <name type="common">Pomegranate</name>
    <dbReference type="NCBI Taxonomy" id="22663"/>
    <lineage>
        <taxon>Eukaryota</taxon>
        <taxon>Viridiplantae</taxon>
        <taxon>Streptophyta</taxon>
        <taxon>Embryophyta</taxon>
        <taxon>Tracheophyta</taxon>
        <taxon>Spermatophyta</taxon>
        <taxon>Magnoliopsida</taxon>
        <taxon>eudicotyledons</taxon>
        <taxon>Gunneridae</taxon>
        <taxon>Pentapetalae</taxon>
        <taxon>rosids</taxon>
        <taxon>malvids</taxon>
        <taxon>Myrtales</taxon>
        <taxon>Lythraceae</taxon>
        <taxon>Punica</taxon>
    </lineage>
</organism>
<accession>A0A2I0L692</accession>
<protein>
    <recommendedName>
        <fullName evidence="3">Retrovirus-related Pol polyprotein from transposon TNT 1-94</fullName>
    </recommendedName>
</protein>
<comment type="caution">
    <text evidence="1">The sequence shown here is derived from an EMBL/GenBank/DDBJ whole genome shotgun (WGS) entry which is preliminary data.</text>
</comment>
<evidence type="ECO:0000313" key="1">
    <source>
        <dbReference type="EMBL" id="PKI76235.1"/>
    </source>
</evidence>
<evidence type="ECO:0008006" key="3">
    <source>
        <dbReference type="Google" id="ProtNLM"/>
    </source>
</evidence>
<reference evidence="1 2" key="1">
    <citation type="submission" date="2017-11" db="EMBL/GenBank/DDBJ databases">
        <title>De-novo sequencing of pomegranate (Punica granatum L.) genome.</title>
        <authorList>
            <person name="Akparov Z."/>
            <person name="Amiraslanov A."/>
            <person name="Hajiyeva S."/>
            <person name="Abbasov M."/>
            <person name="Kaur K."/>
            <person name="Hamwieh A."/>
            <person name="Solovyev V."/>
            <person name="Salamov A."/>
            <person name="Braich B."/>
            <person name="Kosarev P."/>
            <person name="Mahmoud A."/>
            <person name="Hajiyev E."/>
            <person name="Babayeva S."/>
            <person name="Izzatullayeva V."/>
            <person name="Mammadov A."/>
            <person name="Mammadov A."/>
            <person name="Sharifova S."/>
            <person name="Ojaghi J."/>
            <person name="Eynullazada K."/>
            <person name="Bayramov B."/>
            <person name="Abdulazimova A."/>
            <person name="Shahmuradov I."/>
        </authorList>
    </citation>
    <scope>NUCLEOTIDE SEQUENCE [LARGE SCALE GENOMIC DNA]</scope>
    <source>
        <strain evidence="2">cv. AG2017</strain>
        <tissue evidence="1">Leaf</tissue>
    </source>
</reference>
<dbReference type="Proteomes" id="UP000233551">
    <property type="component" value="Unassembled WGS sequence"/>
</dbReference>
<dbReference type="PANTHER" id="PTHR11439">
    <property type="entry name" value="GAG-POL-RELATED RETROTRANSPOSON"/>
    <property type="match status" value="1"/>
</dbReference>
<proteinExistence type="predicted"/>
<dbReference type="PANTHER" id="PTHR11439:SF467">
    <property type="entry name" value="INTEGRASE CATALYTIC DOMAIN-CONTAINING PROTEIN"/>
    <property type="match status" value="1"/>
</dbReference>
<gene>
    <name evidence="1" type="ORF">CRG98_003346</name>
</gene>